<gene>
    <name evidence="2" type="ORF">HW555_002248</name>
</gene>
<protein>
    <submittedName>
        <fullName evidence="2">Uncharacterized protein</fullName>
    </submittedName>
</protein>
<dbReference type="EMBL" id="JACKWZ010000020">
    <property type="protein sequence ID" value="KAF9422028.1"/>
    <property type="molecule type" value="Genomic_DNA"/>
</dbReference>
<evidence type="ECO:0000313" key="2">
    <source>
        <dbReference type="EMBL" id="KAF9422028.1"/>
    </source>
</evidence>
<dbReference type="Proteomes" id="UP000648187">
    <property type="component" value="Unassembled WGS sequence"/>
</dbReference>
<dbReference type="AlphaFoldDB" id="A0A835GP87"/>
<evidence type="ECO:0000256" key="1">
    <source>
        <dbReference type="SAM" id="MobiDB-lite"/>
    </source>
</evidence>
<organism evidence="2 3">
    <name type="scientific">Spodoptera exigua</name>
    <name type="common">Beet armyworm</name>
    <name type="synonym">Noctua fulgens</name>
    <dbReference type="NCBI Taxonomy" id="7107"/>
    <lineage>
        <taxon>Eukaryota</taxon>
        <taxon>Metazoa</taxon>
        <taxon>Ecdysozoa</taxon>
        <taxon>Arthropoda</taxon>
        <taxon>Hexapoda</taxon>
        <taxon>Insecta</taxon>
        <taxon>Pterygota</taxon>
        <taxon>Neoptera</taxon>
        <taxon>Endopterygota</taxon>
        <taxon>Lepidoptera</taxon>
        <taxon>Glossata</taxon>
        <taxon>Ditrysia</taxon>
        <taxon>Noctuoidea</taxon>
        <taxon>Noctuidae</taxon>
        <taxon>Amphipyrinae</taxon>
        <taxon>Spodoptera</taxon>
    </lineage>
</organism>
<feature type="region of interest" description="Disordered" evidence="1">
    <location>
        <begin position="90"/>
        <end position="150"/>
    </location>
</feature>
<evidence type="ECO:0000313" key="3">
    <source>
        <dbReference type="Proteomes" id="UP000648187"/>
    </source>
</evidence>
<sequence length="150" mass="16377">MILRIEGVKQRISSTYFNHGRNCTCAVHQSINSFTSLGSKTMNSDESFNNRKQKLSNIIKKITESQLLKTQGDPNARSLRQDCSFGMTTKVRDSEANKGIPMSHLNDKEMTHVAGSSSSRLDLPGPSSEDAACMPPPPPPGPLGSTQTRL</sequence>
<keyword evidence="3" id="KW-1185">Reference proteome</keyword>
<proteinExistence type="predicted"/>
<comment type="caution">
    <text evidence="2">The sequence shown here is derived from an EMBL/GenBank/DDBJ whole genome shotgun (WGS) entry which is preliminary data.</text>
</comment>
<reference evidence="2" key="1">
    <citation type="submission" date="2020-08" db="EMBL/GenBank/DDBJ databases">
        <title>Spodoptera exigua strain:BAW_Kor-Di-RS1 Genome sequencing and assembly.</title>
        <authorList>
            <person name="Kim J."/>
            <person name="Nam H.Y."/>
            <person name="Kwon M."/>
            <person name="Choi J.H."/>
            <person name="Cho S.R."/>
            <person name="Kim G.-H."/>
        </authorList>
    </citation>
    <scope>NUCLEOTIDE SEQUENCE</scope>
    <source>
        <strain evidence="2">BAW_Kor-Di-RS1</strain>
        <tissue evidence="2">Whole-body</tissue>
    </source>
</reference>
<accession>A0A835GP87</accession>
<name>A0A835GP87_SPOEX</name>